<dbReference type="SUPFAM" id="SSF52540">
    <property type="entry name" value="P-loop containing nucleoside triphosphate hydrolases"/>
    <property type="match status" value="1"/>
</dbReference>
<dbReference type="InterPro" id="IPR027417">
    <property type="entry name" value="P-loop_NTPase"/>
</dbReference>
<keyword evidence="1" id="KW-0547">Nucleotide-binding</keyword>
<dbReference type="SMART" id="SM00129">
    <property type="entry name" value="KISc"/>
    <property type="match status" value="1"/>
</dbReference>
<dbReference type="GO" id="GO:0008017">
    <property type="term" value="F:microtubule binding"/>
    <property type="evidence" value="ECO:0007669"/>
    <property type="project" value="InterPro"/>
</dbReference>
<gene>
    <name evidence="3" type="ORF">FOZ63_014794</name>
</gene>
<dbReference type="EMBL" id="JABANO010005914">
    <property type="protein sequence ID" value="KAF4752674.1"/>
    <property type="molecule type" value="Genomic_DNA"/>
</dbReference>
<evidence type="ECO:0000313" key="4">
    <source>
        <dbReference type="Proteomes" id="UP000553632"/>
    </source>
</evidence>
<sequence>MASTDPPGSSQEKAETGNISVAVRIRSWLGSPEPDPCILREGENSISIRPSSRSSAKSFTVDYVFDSSDLSDSASATQAALYSEIGTKILRNSLQGFNGCLFAYGQTGSGKSYTMHGEPGTYSGEHRGIIPRLSRSLFAAGRESVKQ</sequence>
<comment type="caution">
    <text evidence="3">The sequence shown here is derived from an EMBL/GenBank/DDBJ whole genome shotgun (WGS) entry which is preliminary data.</text>
</comment>
<feature type="binding site" evidence="1">
    <location>
        <begin position="105"/>
        <end position="112"/>
    </location>
    <ligand>
        <name>ATP</name>
        <dbReference type="ChEBI" id="CHEBI:30616"/>
    </ligand>
</feature>
<dbReference type="OMA" id="PCIRMVK"/>
<dbReference type="Gene3D" id="3.40.850.10">
    <property type="entry name" value="Kinesin motor domain"/>
    <property type="match status" value="1"/>
</dbReference>
<evidence type="ECO:0000313" key="3">
    <source>
        <dbReference type="EMBL" id="KAF4752674.1"/>
    </source>
</evidence>
<dbReference type="Pfam" id="PF00225">
    <property type="entry name" value="Kinesin"/>
    <property type="match status" value="1"/>
</dbReference>
<dbReference type="PROSITE" id="PS50067">
    <property type="entry name" value="KINESIN_MOTOR_2"/>
    <property type="match status" value="1"/>
</dbReference>
<dbReference type="InterPro" id="IPR001752">
    <property type="entry name" value="Kinesin_motor_dom"/>
</dbReference>
<dbReference type="InterPro" id="IPR036961">
    <property type="entry name" value="Kinesin_motor_dom_sf"/>
</dbReference>
<keyword evidence="4" id="KW-1185">Reference proteome</keyword>
<dbReference type="Proteomes" id="UP000553632">
    <property type="component" value="Unassembled WGS sequence"/>
</dbReference>
<proteinExistence type="inferred from homology"/>
<name>A0A7J6U4P0_PEROL</name>
<dbReference type="PANTHER" id="PTHR47117">
    <property type="entry name" value="STAR-RELATED LIPID TRANSFER PROTEIN 9"/>
    <property type="match status" value="1"/>
</dbReference>
<protein>
    <recommendedName>
        <fullName evidence="2">Kinesin motor domain-containing protein</fullName>
    </recommendedName>
</protein>
<evidence type="ECO:0000256" key="1">
    <source>
        <dbReference type="PROSITE-ProRule" id="PRU00283"/>
    </source>
</evidence>
<reference evidence="3 4" key="1">
    <citation type="submission" date="2020-04" db="EMBL/GenBank/DDBJ databases">
        <title>Perkinsus olseni comparative genomics.</title>
        <authorList>
            <person name="Bogema D.R."/>
        </authorList>
    </citation>
    <scope>NUCLEOTIDE SEQUENCE [LARGE SCALE GENOMIC DNA]</scope>
    <source>
        <strain evidence="3 4">ATCC PRA-207</strain>
    </source>
</reference>
<evidence type="ECO:0000259" key="2">
    <source>
        <dbReference type="PROSITE" id="PS50067"/>
    </source>
</evidence>
<dbReference type="GO" id="GO:0007018">
    <property type="term" value="P:microtubule-based movement"/>
    <property type="evidence" value="ECO:0007669"/>
    <property type="project" value="InterPro"/>
</dbReference>
<keyword evidence="1" id="KW-0067">ATP-binding</keyword>
<comment type="similarity">
    <text evidence="1">Belongs to the TRAFAC class myosin-kinesin ATPase superfamily. Kinesin family.</text>
</comment>
<feature type="non-terminal residue" evidence="3">
    <location>
        <position position="147"/>
    </location>
</feature>
<organism evidence="3 4">
    <name type="scientific">Perkinsus olseni</name>
    <name type="common">Perkinsus atlanticus</name>
    <dbReference type="NCBI Taxonomy" id="32597"/>
    <lineage>
        <taxon>Eukaryota</taxon>
        <taxon>Sar</taxon>
        <taxon>Alveolata</taxon>
        <taxon>Perkinsozoa</taxon>
        <taxon>Perkinsea</taxon>
        <taxon>Perkinsida</taxon>
        <taxon>Perkinsidae</taxon>
        <taxon>Perkinsus</taxon>
    </lineage>
</organism>
<dbReference type="AlphaFoldDB" id="A0A7J6U4P0"/>
<accession>A0A7J6U4P0</accession>
<dbReference type="GO" id="GO:0003777">
    <property type="term" value="F:microtubule motor activity"/>
    <property type="evidence" value="ECO:0007669"/>
    <property type="project" value="InterPro"/>
</dbReference>
<keyword evidence="1" id="KW-0505">Motor protein</keyword>
<feature type="domain" description="Kinesin motor" evidence="2">
    <location>
        <begin position="18"/>
        <end position="147"/>
    </location>
</feature>
<dbReference type="GO" id="GO:0005524">
    <property type="term" value="F:ATP binding"/>
    <property type="evidence" value="ECO:0007669"/>
    <property type="project" value="UniProtKB-UniRule"/>
</dbReference>